<dbReference type="InterPro" id="IPR010921">
    <property type="entry name" value="Trp_repressor/repl_initiator"/>
</dbReference>
<comment type="caution">
    <text evidence="2">The sequence shown here is derived from an EMBL/GenBank/DDBJ whole genome shotgun (WGS) entry which is preliminary data.</text>
</comment>
<protein>
    <submittedName>
        <fullName evidence="2">Transposase</fullName>
    </submittedName>
</protein>
<dbReference type="PANTHER" id="PTHR37936">
    <property type="entry name" value="TRANSPOSASE INSC FOR INSERTION ELEMENT IS2A-RELATED"/>
    <property type="match status" value="1"/>
</dbReference>
<gene>
    <name evidence="2" type="ORF">PY650_34475</name>
</gene>
<evidence type="ECO:0000313" key="2">
    <source>
        <dbReference type="EMBL" id="MDL2410593.1"/>
    </source>
</evidence>
<dbReference type="EMBL" id="JARFYN010000091">
    <property type="protein sequence ID" value="MDL2410593.1"/>
    <property type="molecule type" value="Genomic_DNA"/>
</dbReference>
<comment type="similarity">
    <text evidence="1">Belongs to the transposase 8 family.</text>
</comment>
<dbReference type="InterPro" id="IPR036388">
    <property type="entry name" value="WH-like_DNA-bd_sf"/>
</dbReference>
<dbReference type="InterPro" id="IPR002514">
    <property type="entry name" value="Transposase_8"/>
</dbReference>
<accession>A0ABT7KPN0</accession>
<keyword evidence="3" id="KW-1185">Reference proteome</keyword>
<dbReference type="PANTHER" id="PTHR37936:SF3">
    <property type="entry name" value="TRANSPOSASE INSC FOR INSERTION ELEMENT IS2A-RELATED"/>
    <property type="match status" value="1"/>
</dbReference>
<dbReference type="SUPFAM" id="SSF48295">
    <property type="entry name" value="TrpR-like"/>
    <property type="match status" value="1"/>
</dbReference>
<dbReference type="NCBIfam" id="NF047595">
    <property type="entry name" value="IS66_ISRel24_TnpA"/>
    <property type="match status" value="1"/>
</dbReference>
<proteinExistence type="inferred from homology"/>
<reference evidence="2" key="1">
    <citation type="submission" date="2023-06" db="EMBL/GenBank/DDBJ databases">
        <title>Phylogenetic Diversity of Rhizobium strains.</title>
        <authorList>
            <person name="Moura F.T."/>
            <person name="Helene L.C.F."/>
            <person name="Hungria M."/>
        </authorList>
    </citation>
    <scope>NUCLEOTIDE SEQUENCE</scope>
    <source>
        <strain evidence="2">CCGE524</strain>
    </source>
</reference>
<sequence length="115" mass="12050">MAQAILLTGQERRRRWSADDRLEILEAAFGPGANVSEVARRYDVSTGLIYTWRRQALAVAVKDSPAFVPATVSGAAGGGDGGSATIVLDFANGTKVKIASYAPCDLAAAVIRALK</sequence>
<evidence type="ECO:0000256" key="1">
    <source>
        <dbReference type="ARBA" id="ARBA00009964"/>
    </source>
</evidence>
<organism evidence="2 3">
    <name type="scientific">Rhizobium calliandrae</name>
    <dbReference type="NCBI Taxonomy" id="1312182"/>
    <lineage>
        <taxon>Bacteria</taxon>
        <taxon>Pseudomonadati</taxon>
        <taxon>Pseudomonadota</taxon>
        <taxon>Alphaproteobacteria</taxon>
        <taxon>Hyphomicrobiales</taxon>
        <taxon>Rhizobiaceae</taxon>
        <taxon>Rhizobium/Agrobacterium group</taxon>
        <taxon>Rhizobium</taxon>
    </lineage>
</organism>
<dbReference type="Gene3D" id="1.10.10.10">
    <property type="entry name" value="Winged helix-like DNA-binding domain superfamily/Winged helix DNA-binding domain"/>
    <property type="match status" value="1"/>
</dbReference>
<evidence type="ECO:0000313" key="3">
    <source>
        <dbReference type="Proteomes" id="UP001172630"/>
    </source>
</evidence>
<dbReference type="Proteomes" id="UP001172630">
    <property type="component" value="Unassembled WGS sequence"/>
</dbReference>
<dbReference type="RefSeq" id="WP_285884509.1">
    <property type="nucleotide sequence ID" value="NZ_JARFYN010000091.1"/>
</dbReference>
<name>A0ABT7KPN0_9HYPH</name>
<dbReference type="Pfam" id="PF01527">
    <property type="entry name" value="HTH_Tnp_1"/>
    <property type="match status" value="1"/>
</dbReference>